<evidence type="ECO:0000313" key="1">
    <source>
        <dbReference type="EMBL" id="KAI3784508.1"/>
    </source>
</evidence>
<comment type="caution">
    <text evidence="1">The sequence shown here is derived from an EMBL/GenBank/DDBJ whole genome shotgun (WGS) entry which is preliminary data.</text>
</comment>
<dbReference type="EMBL" id="CM042031">
    <property type="protein sequence ID" value="KAI3784508.1"/>
    <property type="molecule type" value="Genomic_DNA"/>
</dbReference>
<evidence type="ECO:0000313" key="2">
    <source>
        <dbReference type="Proteomes" id="UP001056120"/>
    </source>
</evidence>
<sequence>MGDDDTVIFADNLVSVLSKYDHRQMYYVGGSSESVEQDVMHSYDRAFGGGGFAVVKILRRPDKVKPTVGRFVENKSTVVHKSSFVRPNVPKPTFVRPSKPAFVKLLVAKQDMRKHVGVGSDVGKPGFVQPGVRKQVGFTPAEVKPKVGFKDNSHVETKLSKPQRRRRN</sequence>
<name>A0ACB9GLW3_9ASTR</name>
<accession>A0ACB9GLW3</accession>
<reference evidence="1 2" key="2">
    <citation type="journal article" date="2022" name="Mol. Ecol. Resour.">
        <title>The genomes of chicory, endive, great burdock and yacon provide insights into Asteraceae paleo-polyploidization history and plant inulin production.</title>
        <authorList>
            <person name="Fan W."/>
            <person name="Wang S."/>
            <person name="Wang H."/>
            <person name="Wang A."/>
            <person name="Jiang F."/>
            <person name="Liu H."/>
            <person name="Zhao H."/>
            <person name="Xu D."/>
            <person name="Zhang Y."/>
        </authorList>
    </citation>
    <scope>NUCLEOTIDE SEQUENCE [LARGE SCALE GENOMIC DNA]</scope>
    <source>
        <strain evidence="2">cv. Yunnan</strain>
        <tissue evidence="1">Leaves</tissue>
    </source>
</reference>
<organism evidence="1 2">
    <name type="scientific">Smallanthus sonchifolius</name>
    <dbReference type="NCBI Taxonomy" id="185202"/>
    <lineage>
        <taxon>Eukaryota</taxon>
        <taxon>Viridiplantae</taxon>
        <taxon>Streptophyta</taxon>
        <taxon>Embryophyta</taxon>
        <taxon>Tracheophyta</taxon>
        <taxon>Spermatophyta</taxon>
        <taxon>Magnoliopsida</taxon>
        <taxon>eudicotyledons</taxon>
        <taxon>Gunneridae</taxon>
        <taxon>Pentapetalae</taxon>
        <taxon>asterids</taxon>
        <taxon>campanulids</taxon>
        <taxon>Asterales</taxon>
        <taxon>Asteraceae</taxon>
        <taxon>Asteroideae</taxon>
        <taxon>Heliantheae alliance</taxon>
        <taxon>Millerieae</taxon>
        <taxon>Smallanthus</taxon>
    </lineage>
</organism>
<protein>
    <submittedName>
        <fullName evidence="1">Uncharacterized protein</fullName>
    </submittedName>
</protein>
<keyword evidence="2" id="KW-1185">Reference proteome</keyword>
<gene>
    <name evidence="1" type="ORF">L1987_43607</name>
</gene>
<reference evidence="2" key="1">
    <citation type="journal article" date="2022" name="Mol. Ecol. Resour.">
        <title>The genomes of chicory, endive, great burdock and yacon provide insights into Asteraceae palaeo-polyploidization history and plant inulin production.</title>
        <authorList>
            <person name="Fan W."/>
            <person name="Wang S."/>
            <person name="Wang H."/>
            <person name="Wang A."/>
            <person name="Jiang F."/>
            <person name="Liu H."/>
            <person name="Zhao H."/>
            <person name="Xu D."/>
            <person name="Zhang Y."/>
        </authorList>
    </citation>
    <scope>NUCLEOTIDE SEQUENCE [LARGE SCALE GENOMIC DNA]</scope>
    <source>
        <strain evidence="2">cv. Yunnan</strain>
    </source>
</reference>
<dbReference type="Proteomes" id="UP001056120">
    <property type="component" value="Linkage Group LG14"/>
</dbReference>
<proteinExistence type="predicted"/>